<gene>
    <name evidence="1" type="ORF">GGR21_002532</name>
</gene>
<evidence type="ECO:0000313" key="1">
    <source>
        <dbReference type="EMBL" id="MBB4036626.1"/>
    </source>
</evidence>
<sequence>MSNGLSQIERRQRIESLKPFAVTESNIQSLLRQSGTIADMIRYVDSKGEYAGYFDDLLNELKTIREYDIIPDFSGNMEPSQALLYSFLDHLHKILQAFNDRWKTFHHHYFNNILQVASQEPKADKTWISFVKDIPGDIELLPGTRFTHDNANPQNKIYYCLTEKMVVTDAIIDQAYSLHFVKNAEIYPANSLDVPVVLKTINLLTDKLTNRMLFDETGNPEISHPLGIQISSPSLLLREGVRSVSLSFKTENVSSFDNIQNKLLKHVQENDASLTDEEAYRLLTNKLLKNIFYLEISTSTGWEKIISTNVNTISLKYKENKNAQDFLVISFELPDDFPATTACNLSGHQIETRFPTLRILLNHDSWLYPYCWIKDLNIVKLEIKINVSGISNISFYNELGKVDNSTPFSPFGINTEQGSYFTIGNYEMALKNVERADVLIQWQQLPENKGGLSDYYNEYNQAIDNCSFKLQPQYLANYKWKIASAQKSVFLFSTKTKSQNGNTMPDRQLSDESLLSQIDLTEMKPLMVSMVSEEEYDYNILSESGFFRFILEEPKMGFGEKQYRALFPEQIIKRALKKSKTKLLNPPITPLIERVTLSYSSVDVIDMRKKNNCYSTLSHIYPLGQIPVHPNKNNGPIPFLYSLDTDANILLGLKNIKGNETIRFYFDFLAQDGAKDSVEMPTVQWYWGNGHHWVKLPDDSVYKDTTKNFFNSGQINIYLPEISNENLRDKNGLVWLRAGIVDKKENISGINQIKTNVAEVYRDKKFVTNILDKKFVLNTSEINIPKISKIEQMAPFSEGITEENKVCKMIRISEHVSHRGKAVTARDYERIVLNAFPDVSKVKCLCNYDAKVFEEKPGKIILVVAPVISDIALSSQPRIPSARLLQIKDYLKHRTSINVKEIDVINPVYEQILVRCELHFDKVNYPEISDAVIRTDIRESVNKLIAPWQYTGGTPMFGHSFRIDQLYLQIEQIHQVKDIKSLSVVQVYIDKDGKYNIQEYTKSTEIVFPKFRQTILVPAQNHTIVVLEPDNAEGAVEFGINEMEINENFIICRQKIEKH</sequence>
<dbReference type="Proteomes" id="UP000555103">
    <property type="component" value="Unassembled WGS sequence"/>
</dbReference>
<evidence type="ECO:0000313" key="2">
    <source>
        <dbReference type="Proteomes" id="UP000555103"/>
    </source>
</evidence>
<keyword evidence="2" id="KW-1185">Reference proteome</keyword>
<protein>
    <recommendedName>
        <fullName evidence="3">Baseplate J-like protein</fullName>
    </recommendedName>
</protein>
<reference evidence="1 2" key="1">
    <citation type="submission" date="2020-08" db="EMBL/GenBank/DDBJ databases">
        <title>Genomic Encyclopedia of Type Strains, Phase IV (KMG-IV): sequencing the most valuable type-strain genomes for metagenomic binning, comparative biology and taxonomic classification.</title>
        <authorList>
            <person name="Goeker M."/>
        </authorList>
    </citation>
    <scope>NUCLEOTIDE SEQUENCE [LARGE SCALE GENOMIC DNA]</scope>
    <source>
        <strain evidence="1 2">DSM 104969</strain>
    </source>
</reference>
<dbReference type="EMBL" id="JACIEP010000008">
    <property type="protein sequence ID" value="MBB4036626.1"/>
    <property type="molecule type" value="Genomic_DNA"/>
</dbReference>
<accession>A0A840CMK6</accession>
<proteinExistence type="predicted"/>
<dbReference type="RefSeq" id="WP_183307524.1">
    <property type="nucleotide sequence ID" value="NZ_JACIEP010000008.1"/>
</dbReference>
<dbReference type="AlphaFoldDB" id="A0A840CMK6"/>
<comment type="caution">
    <text evidence="1">The sequence shown here is derived from an EMBL/GenBank/DDBJ whole genome shotgun (WGS) entry which is preliminary data.</text>
</comment>
<evidence type="ECO:0008006" key="3">
    <source>
        <dbReference type="Google" id="ProtNLM"/>
    </source>
</evidence>
<organism evidence="1 2">
    <name type="scientific">Dysgonomonas hofstadii</name>
    <dbReference type="NCBI Taxonomy" id="637886"/>
    <lineage>
        <taxon>Bacteria</taxon>
        <taxon>Pseudomonadati</taxon>
        <taxon>Bacteroidota</taxon>
        <taxon>Bacteroidia</taxon>
        <taxon>Bacteroidales</taxon>
        <taxon>Dysgonomonadaceae</taxon>
        <taxon>Dysgonomonas</taxon>
    </lineage>
</organism>
<name>A0A840CMK6_9BACT</name>